<proteinExistence type="predicted"/>
<evidence type="ECO:0000313" key="3">
    <source>
        <dbReference type="Proteomes" id="UP000006352"/>
    </source>
</evidence>
<dbReference type="GeneID" id="24097348"/>
<dbReference type="RefSeq" id="XP_012181720.1">
    <property type="nucleotide sequence ID" value="XM_012326330.1"/>
</dbReference>
<gene>
    <name evidence="2" type="ORF">FIBRA_04536</name>
</gene>
<protein>
    <submittedName>
        <fullName evidence="2">Uncharacterized protein</fullName>
    </submittedName>
</protein>
<feature type="region of interest" description="Disordered" evidence="1">
    <location>
        <begin position="1"/>
        <end position="20"/>
    </location>
</feature>
<keyword evidence="3" id="KW-1185">Reference proteome</keyword>
<dbReference type="EMBL" id="HE797080">
    <property type="protein sequence ID" value="CCM02437.1"/>
    <property type="molecule type" value="Genomic_DNA"/>
</dbReference>
<name>J4HWK8_9APHY</name>
<evidence type="ECO:0000313" key="2">
    <source>
        <dbReference type="EMBL" id="CCM02437.1"/>
    </source>
</evidence>
<dbReference type="AlphaFoldDB" id="J4HWK8"/>
<dbReference type="OrthoDB" id="5836119at2759"/>
<evidence type="ECO:0000256" key="1">
    <source>
        <dbReference type="SAM" id="MobiDB-lite"/>
    </source>
</evidence>
<reference evidence="2 3" key="1">
    <citation type="journal article" date="2012" name="Appl. Environ. Microbiol.">
        <title>Short-read sequencing for genomic analysis of the brown rot fungus Fibroporia radiculosa.</title>
        <authorList>
            <person name="Tang J.D."/>
            <person name="Perkins A.D."/>
            <person name="Sonstegard T.S."/>
            <person name="Schroeder S.G."/>
            <person name="Burgess S.C."/>
            <person name="Diehl S.V."/>
        </authorList>
    </citation>
    <scope>NUCLEOTIDE SEQUENCE [LARGE SCALE GENOMIC DNA]</scope>
    <source>
        <strain evidence="2 3">TFFH 294</strain>
    </source>
</reference>
<accession>J4HWK8</accession>
<dbReference type="HOGENOM" id="CLU_2722244_0_0_1"/>
<dbReference type="Proteomes" id="UP000006352">
    <property type="component" value="Unassembled WGS sequence"/>
</dbReference>
<dbReference type="InParanoid" id="J4HWK8"/>
<sequence length="72" mass="7995">MSDAPGLSKSKAIASMAKREDDVTRVNARGKLRFVPTLPARRLKEDVKKVRILLALSRSCLTGCEGRARRRS</sequence>
<organism evidence="2 3">
    <name type="scientific">Fibroporia radiculosa</name>
    <dbReference type="NCBI Taxonomy" id="599839"/>
    <lineage>
        <taxon>Eukaryota</taxon>
        <taxon>Fungi</taxon>
        <taxon>Dikarya</taxon>
        <taxon>Basidiomycota</taxon>
        <taxon>Agaricomycotina</taxon>
        <taxon>Agaricomycetes</taxon>
        <taxon>Polyporales</taxon>
        <taxon>Fibroporiaceae</taxon>
        <taxon>Fibroporia</taxon>
    </lineage>
</organism>